<evidence type="ECO:0000313" key="2">
    <source>
        <dbReference type="Proteomes" id="UP000316621"/>
    </source>
</evidence>
<evidence type="ECO:0000313" key="1">
    <source>
        <dbReference type="EMBL" id="RZC84518.1"/>
    </source>
</evidence>
<dbReference type="Gene3D" id="3.90.180.10">
    <property type="entry name" value="Medium-chain alcohol dehydrogenases, catalytic domain"/>
    <property type="match status" value="1"/>
</dbReference>
<sequence length="403" mass="44907">MEGALRRTDASYDDDDGSYGVGIIYWLNHTIADIYFFARITTRSTTKGLAILRTVPWAGGLNLSSIRIRTDCVRTQQMVWHCGSPSVQAVTSFKTAKTVYADQMGVTPFKLDIDELMHEFSDRKSTTLVDMLNMWRSQKLSFIYEGRLRNNEAFLMQSLYAHPIGKMLSKDSFSWRLGGFYCLYCLYETQPFKPPFRIYLSLGISSREFHSLKRLVVDAKKQVIFAVPALVKKMLDKNTFLFGFVEINESSVNGRLKVINDLQNTRTQVANKTLLTNTPIERFLHMDLNLTHNLQSATKFVRTQLKLLIKPHHIISGVYASDGVGLVAAVGDSVDHLKIGSPVVPAKRVLPVARPDPEVVAMLTSRLTASIALEKSAHMESGKVVLVTAAAGGTGQVAVQVCP</sequence>
<evidence type="ECO:0008006" key="3">
    <source>
        <dbReference type="Google" id="ProtNLM"/>
    </source>
</evidence>
<dbReference type="InterPro" id="IPR011032">
    <property type="entry name" value="GroES-like_sf"/>
</dbReference>
<dbReference type="EMBL" id="CM010725">
    <property type="protein sequence ID" value="RZC84518.1"/>
    <property type="molecule type" value="Genomic_DNA"/>
</dbReference>
<dbReference type="GO" id="GO:0043565">
    <property type="term" value="F:sequence-specific DNA binding"/>
    <property type="evidence" value="ECO:0007669"/>
    <property type="project" value="TreeGrafter"/>
</dbReference>
<dbReference type="Gramene" id="RZC84518">
    <property type="protein sequence ID" value="RZC84518"/>
    <property type="gene ID" value="C5167_047304"/>
</dbReference>
<protein>
    <recommendedName>
        <fullName evidence="3">Enoyl reductase (ER) domain-containing protein</fullName>
    </recommendedName>
</protein>
<dbReference type="PANTHER" id="PTHR15131">
    <property type="entry name" value="SMALL NUCLEAR RNA ACTIVATING COMPLEX, POLYPEPTIDE 1"/>
    <property type="match status" value="1"/>
</dbReference>
<dbReference type="Proteomes" id="UP000316621">
    <property type="component" value="Chromosome 11"/>
</dbReference>
<dbReference type="GO" id="GO:0042796">
    <property type="term" value="P:snRNA transcription by RNA polymerase III"/>
    <property type="evidence" value="ECO:0007669"/>
    <property type="project" value="TreeGrafter"/>
</dbReference>
<dbReference type="InterPro" id="IPR019188">
    <property type="entry name" value="SNAPC1"/>
</dbReference>
<proteinExistence type="predicted"/>
<dbReference type="PANTHER" id="PTHR15131:SF3">
    <property type="entry name" value="SNRNA-ACTIVATING PROTEIN COMPLEX SUBUNIT 1"/>
    <property type="match status" value="1"/>
</dbReference>
<keyword evidence="2" id="KW-1185">Reference proteome</keyword>
<dbReference type="GO" id="GO:0019185">
    <property type="term" value="C:snRNA-activating protein complex"/>
    <property type="evidence" value="ECO:0007669"/>
    <property type="project" value="TreeGrafter"/>
</dbReference>
<dbReference type="InterPro" id="IPR036291">
    <property type="entry name" value="NAD(P)-bd_dom_sf"/>
</dbReference>
<dbReference type="GO" id="GO:0042795">
    <property type="term" value="P:snRNA transcription by RNA polymerase II"/>
    <property type="evidence" value="ECO:0007669"/>
    <property type="project" value="TreeGrafter"/>
</dbReference>
<gene>
    <name evidence="1" type="ORF">C5167_047304</name>
</gene>
<dbReference type="Gene3D" id="3.40.50.720">
    <property type="entry name" value="NAD(P)-binding Rossmann-like Domain"/>
    <property type="match status" value="1"/>
</dbReference>
<name>A0A4Y7LJ64_PAPSO</name>
<dbReference type="AlphaFoldDB" id="A0A4Y7LJ64"/>
<dbReference type="SUPFAM" id="SSF50129">
    <property type="entry name" value="GroES-like"/>
    <property type="match status" value="1"/>
</dbReference>
<accession>A0A4Y7LJ64</accession>
<organism evidence="1 2">
    <name type="scientific">Papaver somniferum</name>
    <name type="common">Opium poppy</name>
    <dbReference type="NCBI Taxonomy" id="3469"/>
    <lineage>
        <taxon>Eukaryota</taxon>
        <taxon>Viridiplantae</taxon>
        <taxon>Streptophyta</taxon>
        <taxon>Embryophyta</taxon>
        <taxon>Tracheophyta</taxon>
        <taxon>Spermatophyta</taxon>
        <taxon>Magnoliopsida</taxon>
        <taxon>Ranunculales</taxon>
        <taxon>Papaveraceae</taxon>
        <taxon>Papaveroideae</taxon>
        <taxon>Papaver</taxon>
    </lineage>
</organism>
<reference evidence="1 2" key="1">
    <citation type="journal article" date="2018" name="Science">
        <title>The opium poppy genome and morphinan production.</title>
        <authorList>
            <person name="Guo L."/>
            <person name="Winzer T."/>
            <person name="Yang X."/>
            <person name="Li Y."/>
            <person name="Ning Z."/>
            <person name="He Z."/>
            <person name="Teodor R."/>
            <person name="Lu Y."/>
            <person name="Bowser T.A."/>
            <person name="Graham I.A."/>
            <person name="Ye K."/>
        </authorList>
    </citation>
    <scope>NUCLEOTIDE SEQUENCE [LARGE SCALE GENOMIC DNA]</scope>
    <source>
        <strain evidence="2">cv. HN1</strain>
        <tissue evidence="1">Leaves</tissue>
    </source>
</reference>
<dbReference type="SUPFAM" id="SSF51735">
    <property type="entry name" value="NAD(P)-binding Rossmann-fold domains"/>
    <property type="match status" value="1"/>
</dbReference>
<dbReference type="Pfam" id="PF09808">
    <property type="entry name" value="SNAPC1"/>
    <property type="match status" value="1"/>
</dbReference>